<dbReference type="Proteomes" id="UP000296049">
    <property type="component" value="Unassembled WGS sequence"/>
</dbReference>
<proteinExistence type="predicted"/>
<name>R0KJ13_ANAPL</name>
<feature type="region of interest" description="Disordered" evidence="1">
    <location>
        <begin position="32"/>
        <end position="65"/>
    </location>
</feature>
<accession>R0KJ13</accession>
<dbReference type="EMBL" id="KB748326">
    <property type="protein sequence ID" value="EOA93148.1"/>
    <property type="molecule type" value="Genomic_DNA"/>
</dbReference>
<evidence type="ECO:0000313" key="3">
    <source>
        <dbReference type="Proteomes" id="UP000296049"/>
    </source>
</evidence>
<gene>
    <name evidence="2" type="ORF">Anapl_17547</name>
</gene>
<evidence type="ECO:0000256" key="1">
    <source>
        <dbReference type="SAM" id="MobiDB-lite"/>
    </source>
</evidence>
<feature type="region of interest" description="Disordered" evidence="1">
    <location>
        <begin position="178"/>
        <end position="200"/>
    </location>
</feature>
<feature type="compositionally biased region" description="Polar residues" evidence="1">
    <location>
        <begin position="191"/>
        <end position="200"/>
    </location>
</feature>
<dbReference type="AlphaFoldDB" id="R0KJ13"/>
<keyword evidence="3" id="KW-1185">Reference proteome</keyword>
<feature type="compositionally biased region" description="Gly residues" evidence="1">
    <location>
        <begin position="33"/>
        <end position="43"/>
    </location>
</feature>
<reference evidence="3" key="1">
    <citation type="journal article" date="2013" name="Nat. Genet.">
        <title>The duck genome and transcriptome provide insight into an avian influenza virus reservoir species.</title>
        <authorList>
            <person name="Huang Y."/>
            <person name="Li Y."/>
            <person name="Burt D.W."/>
            <person name="Chen H."/>
            <person name="Zhang Y."/>
            <person name="Qian W."/>
            <person name="Kim H."/>
            <person name="Gan S."/>
            <person name="Zhao Y."/>
            <person name="Li J."/>
            <person name="Yi K."/>
            <person name="Feng H."/>
            <person name="Zhu P."/>
            <person name="Li B."/>
            <person name="Liu Q."/>
            <person name="Fairley S."/>
            <person name="Magor K.E."/>
            <person name="Du Z."/>
            <person name="Hu X."/>
            <person name="Goodman L."/>
            <person name="Tafer H."/>
            <person name="Vignal A."/>
            <person name="Lee T."/>
            <person name="Kim K.W."/>
            <person name="Sheng Z."/>
            <person name="An Y."/>
            <person name="Searle S."/>
            <person name="Herrero J."/>
            <person name="Groenen M.A."/>
            <person name="Crooijmans R.P."/>
            <person name="Faraut T."/>
            <person name="Cai Q."/>
            <person name="Webster R.G."/>
            <person name="Aldridge J.R."/>
            <person name="Warren W.C."/>
            <person name="Bartschat S."/>
            <person name="Kehr S."/>
            <person name="Marz M."/>
            <person name="Stadler P.F."/>
            <person name="Smith J."/>
            <person name="Kraus R.H."/>
            <person name="Zhao Y."/>
            <person name="Ren L."/>
            <person name="Fei J."/>
            <person name="Morisson M."/>
            <person name="Kaiser P."/>
            <person name="Griffin D.K."/>
            <person name="Rao M."/>
            <person name="Pitel F."/>
            <person name="Wang J."/>
            <person name="Li N."/>
        </authorList>
    </citation>
    <scope>NUCLEOTIDE SEQUENCE [LARGE SCALE GENOMIC DNA]</scope>
</reference>
<sequence>MPMQGSQCVFGKESSSSEKDWHFIQRASLLNHGQGGKGAGPGPQTGDVDRFTSALPRHPGNRPLSHTAHQLAQNLVQHLLHSTRKTVWGDRVSSMTALATDFVVSTPVSCVQTTDKIGVGGKEYFESSLLEVQLLIIFFFLTCKKHKDYQRAVSAIWVRGAGTECMVLQDLTEEGRLVGADKNQHKKQKPSNKFSRSQVQNKQKEMAHHIAVLGLRNSSPQRLQLQNSSGAQVEAAKVLKTSPECYKRDHSRLEKYPQTDKSHQSPVISTWDFSKLRAADKLLSRRANIRTIPQRYA</sequence>
<protein>
    <submittedName>
        <fullName evidence="2">Uncharacterized protein</fullName>
    </submittedName>
</protein>
<organism evidence="2 3">
    <name type="scientific">Anas platyrhynchos</name>
    <name type="common">Mallard</name>
    <name type="synonym">Anas boschas</name>
    <dbReference type="NCBI Taxonomy" id="8839"/>
    <lineage>
        <taxon>Eukaryota</taxon>
        <taxon>Metazoa</taxon>
        <taxon>Chordata</taxon>
        <taxon>Craniata</taxon>
        <taxon>Vertebrata</taxon>
        <taxon>Euteleostomi</taxon>
        <taxon>Archelosauria</taxon>
        <taxon>Archosauria</taxon>
        <taxon>Dinosauria</taxon>
        <taxon>Saurischia</taxon>
        <taxon>Theropoda</taxon>
        <taxon>Coelurosauria</taxon>
        <taxon>Aves</taxon>
        <taxon>Neognathae</taxon>
        <taxon>Galloanserae</taxon>
        <taxon>Anseriformes</taxon>
        <taxon>Anatidae</taxon>
        <taxon>Anatinae</taxon>
        <taxon>Anas</taxon>
    </lineage>
</organism>
<evidence type="ECO:0000313" key="2">
    <source>
        <dbReference type="EMBL" id="EOA93148.1"/>
    </source>
</evidence>